<dbReference type="PROSITE" id="PS50931">
    <property type="entry name" value="HTH_LYSR"/>
    <property type="match status" value="1"/>
</dbReference>
<dbReference type="GO" id="GO:0003700">
    <property type="term" value="F:DNA-binding transcription factor activity"/>
    <property type="evidence" value="ECO:0007669"/>
    <property type="project" value="InterPro"/>
</dbReference>
<dbReference type="Pfam" id="PF03466">
    <property type="entry name" value="LysR_substrate"/>
    <property type="match status" value="1"/>
</dbReference>
<dbReference type="Gene3D" id="1.10.10.10">
    <property type="entry name" value="Winged helix-like DNA-binding domain superfamily/Winged helix DNA-binding domain"/>
    <property type="match status" value="1"/>
</dbReference>
<dbReference type="Gene3D" id="3.40.190.10">
    <property type="entry name" value="Periplasmic binding protein-like II"/>
    <property type="match status" value="2"/>
</dbReference>
<dbReference type="Pfam" id="PF00126">
    <property type="entry name" value="HTH_1"/>
    <property type="match status" value="1"/>
</dbReference>
<evidence type="ECO:0000256" key="3">
    <source>
        <dbReference type="ARBA" id="ARBA00023125"/>
    </source>
</evidence>
<evidence type="ECO:0000256" key="1">
    <source>
        <dbReference type="ARBA" id="ARBA00009437"/>
    </source>
</evidence>
<feature type="region of interest" description="Disordered" evidence="5">
    <location>
        <begin position="286"/>
        <end position="354"/>
    </location>
</feature>
<dbReference type="EMBL" id="FUYG01000003">
    <property type="protein sequence ID" value="SKA90900.1"/>
    <property type="molecule type" value="Genomic_DNA"/>
</dbReference>
<name>A0A1T4XMW1_9MICO</name>
<protein>
    <submittedName>
        <fullName evidence="7">DNA-binding transcriptional regulator, LysR family</fullName>
    </submittedName>
</protein>
<proteinExistence type="inferred from homology"/>
<dbReference type="Proteomes" id="UP000189735">
    <property type="component" value="Unassembled WGS sequence"/>
</dbReference>
<dbReference type="CDD" id="cd08414">
    <property type="entry name" value="PBP2_LTTR_aromatics_like"/>
    <property type="match status" value="1"/>
</dbReference>
<dbReference type="InterPro" id="IPR005119">
    <property type="entry name" value="LysR_subst-bd"/>
</dbReference>
<evidence type="ECO:0000256" key="2">
    <source>
        <dbReference type="ARBA" id="ARBA00023015"/>
    </source>
</evidence>
<dbReference type="PANTHER" id="PTHR30346">
    <property type="entry name" value="TRANSCRIPTIONAL DUAL REGULATOR HCAR-RELATED"/>
    <property type="match status" value="1"/>
</dbReference>
<dbReference type="SUPFAM" id="SSF53850">
    <property type="entry name" value="Periplasmic binding protein-like II"/>
    <property type="match status" value="1"/>
</dbReference>
<evidence type="ECO:0000313" key="8">
    <source>
        <dbReference type="Proteomes" id="UP000189735"/>
    </source>
</evidence>
<accession>A0A1T4XMW1</accession>
<keyword evidence="2" id="KW-0805">Transcription regulation</keyword>
<dbReference type="SUPFAM" id="SSF46785">
    <property type="entry name" value="Winged helix' DNA-binding domain"/>
    <property type="match status" value="1"/>
</dbReference>
<keyword evidence="4" id="KW-0804">Transcription</keyword>
<reference evidence="8" key="1">
    <citation type="submission" date="2017-02" db="EMBL/GenBank/DDBJ databases">
        <authorList>
            <person name="Varghese N."/>
            <person name="Submissions S."/>
        </authorList>
    </citation>
    <scope>NUCLEOTIDE SEQUENCE [LARGE SCALE GENOMIC DNA]</scope>
    <source>
        <strain evidence="8">VKM Ac-2052</strain>
    </source>
</reference>
<dbReference type="InterPro" id="IPR036390">
    <property type="entry name" value="WH_DNA-bd_sf"/>
</dbReference>
<evidence type="ECO:0000259" key="6">
    <source>
        <dbReference type="PROSITE" id="PS50931"/>
    </source>
</evidence>
<sequence>MDIDPTTLRWFSAVATELHFGRAALSLGIARTRLSKAVVDLEAQLGYPLFDREQPSTQLTDAGRSLLEAAPELIVAADERAAIAAEEAARPVPFRISFVPGVTITKWTTEWEARHPDVPLVVVPTPGDEAVSVLRESAVDVAFVRLPIDRDALSAIRLYDEVPVVVVAKDNPLSVLEEVRLAELADEHLVQHPDEVEGWSEIATEMIEGTRPDLPEPASVEDALDLVAAGTGIVVLPHSVARLHARKDVVARPVLDLPETQIALCWLTGDPSDRIEEFIGIVRGRRATSSRAAGPGVSPKPSTGEKAPKAEPKKPRTGAKGAKGGAKGAAAKTPRPLGTARKPRPSGGYRQKGR</sequence>
<dbReference type="GO" id="GO:0032993">
    <property type="term" value="C:protein-DNA complex"/>
    <property type="evidence" value="ECO:0007669"/>
    <property type="project" value="TreeGrafter"/>
</dbReference>
<dbReference type="PANTHER" id="PTHR30346:SF0">
    <property type="entry name" value="HCA OPERON TRANSCRIPTIONAL ACTIVATOR HCAR"/>
    <property type="match status" value="1"/>
</dbReference>
<evidence type="ECO:0000313" key="7">
    <source>
        <dbReference type="EMBL" id="SKA90900.1"/>
    </source>
</evidence>
<dbReference type="InterPro" id="IPR000847">
    <property type="entry name" value="LysR_HTH_N"/>
</dbReference>
<organism evidence="7 8">
    <name type="scientific">Agreia bicolorata</name>
    <dbReference type="NCBI Taxonomy" id="110935"/>
    <lineage>
        <taxon>Bacteria</taxon>
        <taxon>Bacillati</taxon>
        <taxon>Actinomycetota</taxon>
        <taxon>Actinomycetes</taxon>
        <taxon>Micrococcales</taxon>
        <taxon>Microbacteriaceae</taxon>
        <taxon>Agreia</taxon>
    </lineage>
</organism>
<comment type="similarity">
    <text evidence="1">Belongs to the LysR transcriptional regulatory family.</text>
</comment>
<dbReference type="GO" id="GO:0003677">
    <property type="term" value="F:DNA binding"/>
    <property type="evidence" value="ECO:0007669"/>
    <property type="project" value="UniProtKB-KW"/>
</dbReference>
<dbReference type="InterPro" id="IPR036388">
    <property type="entry name" value="WH-like_DNA-bd_sf"/>
</dbReference>
<gene>
    <name evidence="7" type="ORF">SAMN06295879_1383</name>
</gene>
<keyword evidence="3 7" id="KW-0238">DNA-binding</keyword>
<dbReference type="RefSeq" id="WP_078713848.1">
    <property type="nucleotide sequence ID" value="NZ_FUYG01000003.1"/>
</dbReference>
<dbReference type="AlphaFoldDB" id="A0A1T4XMW1"/>
<evidence type="ECO:0000256" key="4">
    <source>
        <dbReference type="ARBA" id="ARBA00023163"/>
    </source>
</evidence>
<evidence type="ECO:0000256" key="5">
    <source>
        <dbReference type="SAM" id="MobiDB-lite"/>
    </source>
</evidence>
<feature type="domain" description="HTH lysR-type" evidence="6">
    <location>
        <begin position="3"/>
        <end position="60"/>
    </location>
</feature>